<dbReference type="Proteomes" id="UP000640426">
    <property type="component" value="Unassembled WGS sequence"/>
</dbReference>
<proteinExistence type="predicted"/>
<evidence type="ECO:0000313" key="3">
    <source>
        <dbReference type="Proteomes" id="UP000640426"/>
    </source>
</evidence>
<keyword evidence="3" id="KW-1185">Reference proteome</keyword>
<reference evidence="3" key="1">
    <citation type="submission" date="2020-12" db="EMBL/GenBank/DDBJ databases">
        <title>Hymenobacter sp.</title>
        <authorList>
            <person name="Kim M.K."/>
        </authorList>
    </citation>
    <scope>NUCLEOTIDE SEQUENCE [LARGE SCALE GENOMIC DNA]</scope>
    <source>
        <strain evidence="3">BT553</strain>
    </source>
</reference>
<evidence type="ECO:0000259" key="1">
    <source>
        <dbReference type="Pfam" id="PF13400"/>
    </source>
</evidence>
<gene>
    <name evidence="2" type="ORF">JAO74_16950</name>
</gene>
<feature type="domain" description="Putative Flp pilus-assembly TadG-like N-terminal" evidence="1">
    <location>
        <begin position="1"/>
        <end position="42"/>
    </location>
</feature>
<organism evidence="2 3">
    <name type="scientific">Sphingomonas mollis</name>
    <dbReference type="NCBI Taxonomy" id="2795726"/>
    <lineage>
        <taxon>Bacteria</taxon>
        <taxon>Pseudomonadati</taxon>
        <taxon>Pseudomonadota</taxon>
        <taxon>Alphaproteobacteria</taxon>
        <taxon>Sphingomonadales</taxon>
        <taxon>Sphingomonadaceae</taxon>
        <taxon>Sphingomonas</taxon>
    </lineage>
</organism>
<dbReference type="InterPro" id="IPR028087">
    <property type="entry name" value="Tad_N"/>
</dbReference>
<comment type="caution">
    <text evidence="2">The sequence shown here is derived from an EMBL/GenBank/DDBJ whole genome shotgun (WGS) entry which is preliminary data.</text>
</comment>
<protein>
    <recommendedName>
        <fullName evidence="1">Putative Flp pilus-assembly TadG-like N-terminal domain-containing protein</fullName>
    </recommendedName>
</protein>
<dbReference type="SUPFAM" id="SSF53300">
    <property type="entry name" value="vWA-like"/>
    <property type="match status" value="1"/>
</dbReference>
<dbReference type="Gene3D" id="3.40.50.410">
    <property type="entry name" value="von Willebrand factor, type A domain"/>
    <property type="match status" value="2"/>
</dbReference>
<dbReference type="Pfam" id="PF13400">
    <property type="entry name" value="Tad"/>
    <property type="match status" value="1"/>
</dbReference>
<dbReference type="EMBL" id="JAELXS010000013">
    <property type="protein sequence ID" value="MBJ6123477.1"/>
    <property type="molecule type" value="Genomic_DNA"/>
</dbReference>
<name>A0ABS0XTU9_9SPHN</name>
<evidence type="ECO:0000313" key="2">
    <source>
        <dbReference type="EMBL" id="MBJ6123477.1"/>
    </source>
</evidence>
<sequence length="600" mass="64968">MAIMAAAIIPLAGMVGSGLDMSRMYITKTRLQHACDAGALAGRRAMGGGAWDSADDAQAKNFFKANFVTGAYGTQSLDYRYSENAGKVSGTASAVVPMTLMKVLGINTQTLSVACNAEMKLPNSDVMFVLDTTGSMNCVAGNANCTNNNGVPAAGSKIDGLKIAVKCFYQIVAQLDITDTTCPSGEPTGGTGGQVQVRFGFMPYSSNVNVGKLLPSSYFANSWNYQSRTRNGNNTAWSDYQTAYTRSSRDANCPNYITSTEEYRNGSKVRDGSTYYCQYDYRFNGPEWRYESTSINYSALKNGEGWNASFTLPINDDGSQKTISWDGCIEERPTVRTTDYDPIPNSPPSNKAWDLDIDLVPTSSETKSLWYPALPQVIFYRNVLTNLNQATDNTRTISANRYYNGSGAACPTEARKLQVWSNSDTFKDYVNGLEASGNTYHDIGILWGARFMSPDGIFKASNAKTPAGGTIQRHMIFMTDGDSTSNPCDYNAYGVPFWDKRQTTSVGNAADCGKNSDDLIDQINLRLEALCTAVKNKGITLWVVSYGGGLSSDTEKRLAACSSPADATTATHYFAPKQPSDLSVAFAAIANNISQLRITG</sequence>
<dbReference type="InterPro" id="IPR036465">
    <property type="entry name" value="vWFA_dom_sf"/>
</dbReference>
<accession>A0ABS0XTU9</accession>